<feature type="region of interest" description="Disordered" evidence="1">
    <location>
        <begin position="1"/>
        <end position="26"/>
    </location>
</feature>
<evidence type="ECO:0000256" key="1">
    <source>
        <dbReference type="SAM" id="MobiDB-lite"/>
    </source>
</evidence>
<accession>A0A7W9DPT4</accession>
<dbReference type="Proteomes" id="UP000588112">
    <property type="component" value="Unassembled WGS sequence"/>
</dbReference>
<reference evidence="2 3" key="1">
    <citation type="submission" date="2020-08" db="EMBL/GenBank/DDBJ databases">
        <title>Sequencing the genomes of 1000 actinobacteria strains.</title>
        <authorList>
            <person name="Klenk H.-P."/>
        </authorList>
    </citation>
    <scope>NUCLEOTIDE SEQUENCE [LARGE SCALE GENOMIC DNA]</scope>
    <source>
        <strain evidence="2 3">DSM 45790</strain>
    </source>
</reference>
<organism evidence="2 3">
    <name type="scientific">Sphaerisporangium krabiense</name>
    <dbReference type="NCBI Taxonomy" id="763782"/>
    <lineage>
        <taxon>Bacteria</taxon>
        <taxon>Bacillati</taxon>
        <taxon>Actinomycetota</taxon>
        <taxon>Actinomycetes</taxon>
        <taxon>Streptosporangiales</taxon>
        <taxon>Streptosporangiaceae</taxon>
        <taxon>Sphaerisporangium</taxon>
    </lineage>
</organism>
<comment type="caution">
    <text evidence="2">The sequence shown here is derived from an EMBL/GenBank/DDBJ whole genome shotgun (WGS) entry which is preliminary data.</text>
</comment>
<evidence type="ECO:0000313" key="3">
    <source>
        <dbReference type="Proteomes" id="UP000588112"/>
    </source>
</evidence>
<evidence type="ECO:0000313" key="2">
    <source>
        <dbReference type="EMBL" id="MBB5626693.1"/>
    </source>
</evidence>
<keyword evidence="3" id="KW-1185">Reference proteome</keyword>
<proteinExistence type="predicted"/>
<dbReference type="RefSeq" id="WP_184610807.1">
    <property type="nucleotide sequence ID" value="NZ_BOOS01000030.1"/>
</dbReference>
<name>A0A7W9DPT4_9ACTN</name>
<sequence length="49" mass="5044">MKPPPSSPGQDGCGGERGEAGELPDGEQVAELYSNAVGFCEPWDGSYAT</sequence>
<gene>
    <name evidence="2" type="ORF">BJ981_002392</name>
</gene>
<dbReference type="EMBL" id="JACHBR010000001">
    <property type="protein sequence ID" value="MBB5626693.1"/>
    <property type="molecule type" value="Genomic_DNA"/>
</dbReference>
<protein>
    <submittedName>
        <fullName evidence="2">Uncharacterized protein</fullName>
    </submittedName>
</protein>
<dbReference type="AlphaFoldDB" id="A0A7W9DPT4"/>